<evidence type="ECO:0000313" key="2">
    <source>
        <dbReference type="EMBL" id="ABI57499.1"/>
    </source>
</evidence>
<dbReference type="InterPro" id="IPR016931">
    <property type="entry name" value="UCP029658_TPR"/>
</dbReference>
<dbReference type="AlphaFoldDB" id="Q0A6N8"/>
<name>Q0A6N8_ALKEH</name>
<dbReference type="Proteomes" id="UP000001962">
    <property type="component" value="Chromosome"/>
</dbReference>
<dbReference type="Gene3D" id="1.25.40.10">
    <property type="entry name" value="Tetratricopeptide repeat domain"/>
    <property type="match status" value="1"/>
</dbReference>
<dbReference type="Pfam" id="PF14559">
    <property type="entry name" value="TPR_19"/>
    <property type="match status" value="1"/>
</dbReference>
<feature type="region of interest" description="Disordered" evidence="1">
    <location>
        <begin position="227"/>
        <end position="253"/>
    </location>
</feature>
<keyword evidence="3" id="KW-1185">Reference proteome</keyword>
<feature type="compositionally biased region" description="Basic and acidic residues" evidence="1">
    <location>
        <begin position="227"/>
        <end position="236"/>
    </location>
</feature>
<dbReference type="eggNOG" id="COG0457">
    <property type="taxonomic scope" value="Bacteria"/>
</dbReference>
<evidence type="ECO:0000256" key="1">
    <source>
        <dbReference type="SAM" id="MobiDB-lite"/>
    </source>
</evidence>
<proteinExistence type="predicted"/>
<gene>
    <name evidence="2" type="ordered locus">Mlg_2157</name>
</gene>
<evidence type="ECO:0000313" key="3">
    <source>
        <dbReference type="Proteomes" id="UP000001962"/>
    </source>
</evidence>
<dbReference type="InterPro" id="IPR011990">
    <property type="entry name" value="TPR-like_helical_dom_sf"/>
</dbReference>
<dbReference type="KEGG" id="aeh:Mlg_2157"/>
<sequence length="253" mass="27631">MWVTDFRQWLTGLGAALLLSGCAALGPNADDARPGAGECRSDLDPEQRMAMEEAEQLMARGQAYAALAHLDGLGGGSAEIRLAKAQILSQMGRAEARDHFHAVENDACLRGAARHGLGVLAIREGDYARAAEALAAARRDLPRVAQVRNDYGFVLLMLGRDSEAEFELRSALELSEGHEQPLENLMLLYLSQDNIPRLNALLQRYDVDQTLVARLNERLPRLEQARARAQRGERVTEPVQGVSEAPDLGLPSD</sequence>
<organism evidence="2 3">
    <name type="scientific">Alkalilimnicola ehrlichii (strain ATCC BAA-1101 / DSM 17681 / MLHE-1)</name>
    <dbReference type="NCBI Taxonomy" id="187272"/>
    <lineage>
        <taxon>Bacteria</taxon>
        <taxon>Pseudomonadati</taxon>
        <taxon>Pseudomonadota</taxon>
        <taxon>Gammaproteobacteria</taxon>
        <taxon>Chromatiales</taxon>
        <taxon>Ectothiorhodospiraceae</taxon>
        <taxon>Alkalilimnicola</taxon>
    </lineage>
</organism>
<protein>
    <submittedName>
        <fullName evidence="2">Uncharacterized protein</fullName>
    </submittedName>
</protein>
<dbReference type="HOGENOM" id="CLU_069566_2_1_6"/>
<reference evidence="3" key="1">
    <citation type="submission" date="2006-08" db="EMBL/GenBank/DDBJ databases">
        <title>Complete sequence of Alkalilimnicola ehrilichei MLHE-1.</title>
        <authorList>
            <person name="Copeland A."/>
            <person name="Lucas S."/>
            <person name="Lapidus A."/>
            <person name="Barry K."/>
            <person name="Detter J.C."/>
            <person name="Glavina del Rio T."/>
            <person name="Hammon N."/>
            <person name="Israni S."/>
            <person name="Dalin E."/>
            <person name="Tice H."/>
            <person name="Pitluck S."/>
            <person name="Sims D."/>
            <person name="Brettin T."/>
            <person name="Bruce D."/>
            <person name="Han C."/>
            <person name="Tapia R."/>
            <person name="Gilna P."/>
            <person name="Schmutz J."/>
            <person name="Larimer F."/>
            <person name="Land M."/>
            <person name="Hauser L."/>
            <person name="Kyrpides N."/>
            <person name="Mikhailova N."/>
            <person name="Oremland R.S."/>
            <person name="Hoeft S.E."/>
            <person name="Switzer-Blum J."/>
            <person name="Kulp T."/>
            <person name="King G."/>
            <person name="Tabita R."/>
            <person name="Witte B."/>
            <person name="Santini J.M."/>
            <person name="Basu P."/>
            <person name="Hollibaugh J.T."/>
            <person name="Xie G."/>
            <person name="Stolz J.F."/>
            <person name="Richardson P."/>
        </authorList>
    </citation>
    <scope>NUCLEOTIDE SEQUENCE [LARGE SCALE GENOMIC DNA]</scope>
    <source>
        <strain evidence="3">ATCC BAA-1101 / DSM 17681 / MLHE-1</strain>
    </source>
</reference>
<accession>Q0A6N8</accession>
<dbReference type="PIRSF" id="PIRSF029658">
    <property type="entry name" value="UCP029658_TPR"/>
    <property type="match status" value="1"/>
</dbReference>
<dbReference type="EMBL" id="CP000453">
    <property type="protein sequence ID" value="ABI57499.1"/>
    <property type="molecule type" value="Genomic_DNA"/>
</dbReference>
<dbReference type="SUPFAM" id="SSF48452">
    <property type="entry name" value="TPR-like"/>
    <property type="match status" value="1"/>
</dbReference>
<dbReference type="PROSITE" id="PS51257">
    <property type="entry name" value="PROKAR_LIPOPROTEIN"/>
    <property type="match status" value="1"/>
</dbReference>